<organism evidence="2 3">
    <name type="scientific">Haemophilus haemolyticus</name>
    <dbReference type="NCBI Taxonomy" id="726"/>
    <lineage>
        <taxon>Bacteria</taxon>
        <taxon>Pseudomonadati</taxon>
        <taxon>Pseudomonadota</taxon>
        <taxon>Gammaproteobacteria</taxon>
        <taxon>Pasteurellales</taxon>
        <taxon>Pasteurellaceae</taxon>
        <taxon>Haemophilus</taxon>
    </lineage>
</organism>
<sequence>MKKNDFIEIIKMSIFLILMATLYSLYKFNFDFTKIKILPILKWYPTSFVCVLVGFYLSRFLKNGR</sequence>
<evidence type="ECO:0000313" key="2">
    <source>
        <dbReference type="EMBL" id="OBX47472.1"/>
    </source>
</evidence>
<protein>
    <recommendedName>
        <fullName evidence="4">UDP-diphosphatase</fullName>
    </recommendedName>
</protein>
<dbReference type="AlphaFoldDB" id="A0A1B8PFG7"/>
<evidence type="ECO:0008006" key="4">
    <source>
        <dbReference type="Google" id="ProtNLM"/>
    </source>
</evidence>
<comment type="caution">
    <text evidence="2">The sequence shown here is derived from an EMBL/GenBank/DDBJ whole genome shotgun (WGS) entry which is preliminary data.</text>
</comment>
<evidence type="ECO:0000313" key="3">
    <source>
        <dbReference type="Proteomes" id="UP000092611"/>
    </source>
</evidence>
<keyword evidence="1" id="KW-0472">Membrane</keyword>
<accession>A0A1B8PFG7</accession>
<proteinExistence type="predicted"/>
<feature type="transmembrane region" description="Helical" evidence="1">
    <location>
        <begin position="12"/>
        <end position="30"/>
    </location>
</feature>
<reference evidence="2 3" key="1">
    <citation type="submission" date="2016-06" db="EMBL/GenBank/DDBJ databases">
        <title>Draft genome of Haemophilus haemolyticus CCUG 24149.</title>
        <authorList>
            <person name="Engstrom-Jakobsson H."/>
            <person name="Salva-Serra F."/>
            <person name="Thorell K."/>
            <person name="Gonzales-Siles L."/>
            <person name="Karlsson R."/>
            <person name="Boulund F."/>
            <person name="Engstrand L."/>
            <person name="Kristiansson E."/>
            <person name="Moore E."/>
        </authorList>
    </citation>
    <scope>NUCLEOTIDE SEQUENCE [LARGE SCALE GENOMIC DNA]</scope>
    <source>
        <strain evidence="2 3">CCUG 24149</strain>
    </source>
</reference>
<dbReference type="EMBL" id="LZDL01000010">
    <property type="protein sequence ID" value="OBX47472.1"/>
    <property type="molecule type" value="Genomic_DNA"/>
</dbReference>
<feature type="transmembrane region" description="Helical" evidence="1">
    <location>
        <begin position="42"/>
        <end position="61"/>
    </location>
</feature>
<name>A0A1B8PFG7_HAEHA</name>
<keyword evidence="1" id="KW-0812">Transmembrane</keyword>
<keyword evidence="1" id="KW-1133">Transmembrane helix</keyword>
<gene>
    <name evidence="2" type="ORF">A9Z62_08760</name>
</gene>
<dbReference type="Proteomes" id="UP000092611">
    <property type="component" value="Unassembled WGS sequence"/>
</dbReference>
<evidence type="ECO:0000256" key="1">
    <source>
        <dbReference type="SAM" id="Phobius"/>
    </source>
</evidence>